<dbReference type="Pfam" id="PF00990">
    <property type="entry name" value="GGDEF"/>
    <property type="match status" value="1"/>
</dbReference>
<evidence type="ECO:0000313" key="3">
    <source>
        <dbReference type="EMBL" id="KAB2935178.1"/>
    </source>
</evidence>
<dbReference type="Pfam" id="PF12860">
    <property type="entry name" value="PAS_7"/>
    <property type="match status" value="1"/>
</dbReference>
<dbReference type="Gene3D" id="3.30.450.20">
    <property type="entry name" value="PAS domain"/>
    <property type="match status" value="3"/>
</dbReference>
<proteinExistence type="predicted"/>
<comment type="caution">
    <text evidence="3">The sequence shown here is derived from an EMBL/GenBank/DDBJ whole genome shotgun (WGS) entry which is preliminary data.</text>
</comment>
<sequence length="615" mass="70032">MHESLQELRSLLIRMSQAAETGASFPAESEGLLAEVIDSATRIKRAIAASKNRRYSQMDDRYKQAIHQALIRQSLMGIALIEEERFVFTNHRFCQIFGYTPEELQRLSPMDLAAPEDREIVASNLRRRRPLKNERVSYQARGIHKDGTELTVEVFGSATAVDGTMIPIVVVEDVTEREKARRDLRESELRMRGIFDNSLVGIVIAQMRDGQINEVNDHFLHLSGFTRDELLGHSTVELGIWAIPEQRDEMIGHLRKGESLHGFHATLRQKNGELRELLLSARAASLHGIECSVVSTMDITELLKAREDLERQRGRMQAVINLHPSGIALFDSERRLILWNKRYEELLQYPDHFLKRNDILFDDVVRFNHARGDYPGLTEQEALDFFLEKLEKARTVHLARQHRGDHIFEIDGIPLPGEEALIIYTDITDLSHAEEEMRILANHDPLTHLPNRRQLMDALHAMLSGKRERHTAILLLDLDDFKPLNDRFGHQTGDVFLVEIADRLRRTVRSSDIVARIGGDEFVVLLTGLDPHREQALKEATGIAEKIRSAIGMPYSLTLTDEQAARRYEHACSCSIGIRLLRNETDADMVIQQADTAMYSAKRAGKNQIAFYGGP</sequence>
<dbReference type="Gene3D" id="3.30.70.270">
    <property type="match status" value="1"/>
</dbReference>
<dbReference type="Pfam" id="PF00989">
    <property type="entry name" value="PAS"/>
    <property type="match status" value="1"/>
</dbReference>
<feature type="domain" description="GGDEF" evidence="2">
    <location>
        <begin position="469"/>
        <end position="614"/>
    </location>
</feature>
<accession>A0A833LYR5</accession>
<dbReference type="PROSITE" id="PS50887">
    <property type="entry name" value="GGDEF"/>
    <property type="match status" value="1"/>
</dbReference>
<dbReference type="SUPFAM" id="SSF55073">
    <property type="entry name" value="Nucleotide cyclase"/>
    <property type="match status" value="1"/>
</dbReference>
<feature type="domain" description="PAS" evidence="1">
    <location>
        <begin position="187"/>
        <end position="236"/>
    </location>
</feature>
<dbReference type="NCBIfam" id="TIGR00229">
    <property type="entry name" value="sensory_box"/>
    <property type="match status" value="2"/>
</dbReference>
<dbReference type="PANTHER" id="PTHR44757">
    <property type="entry name" value="DIGUANYLATE CYCLASE DGCP"/>
    <property type="match status" value="1"/>
</dbReference>
<dbReference type="InterPro" id="IPR000160">
    <property type="entry name" value="GGDEF_dom"/>
</dbReference>
<dbReference type="GO" id="GO:0003824">
    <property type="term" value="F:catalytic activity"/>
    <property type="evidence" value="ECO:0007669"/>
    <property type="project" value="UniProtKB-ARBA"/>
</dbReference>
<dbReference type="NCBIfam" id="TIGR00254">
    <property type="entry name" value="GGDEF"/>
    <property type="match status" value="1"/>
</dbReference>
<dbReference type="SMART" id="SM00091">
    <property type="entry name" value="PAS"/>
    <property type="match status" value="3"/>
</dbReference>
<dbReference type="Proteomes" id="UP000460298">
    <property type="component" value="Unassembled WGS sequence"/>
</dbReference>
<dbReference type="InterPro" id="IPR029787">
    <property type="entry name" value="Nucleotide_cyclase"/>
</dbReference>
<dbReference type="InterPro" id="IPR043128">
    <property type="entry name" value="Rev_trsase/Diguanyl_cyclase"/>
</dbReference>
<name>A0A833LYR5_9LEPT</name>
<reference evidence="3 4" key="1">
    <citation type="submission" date="2019-10" db="EMBL/GenBank/DDBJ databases">
        <title>Extracellular Electron Transfer in a Candidatus Methanoperedens spp. Enrichment Culture.</title>
        <authorList>
            <person name="Berger S."/>
            <person name="Rangel Shaw D."/>
            <person name="Berben T."/>
            <person name="In 'T Zandt M."/>
            <person name="Frank J."/>
            <person name="Reimann J."/>
            <person name="Jetten M.S.M."/>
            <person name="Welte C.U."/>
        </authorList>
    </citation>
    <scope>NUCLEOTIDE SEQUENCE [LARGE SCALE GENOMIC DNA]</scope>
    <source>
        <strain evidence="3">SB12</strain>
    </source>
</reference>
<gene>
    <name evidence="3" type="ORF">F9K24_00185</name>
</gene>
<feature type="domain" description="PAS" evidence="1">
    <location>
        <begin position="85"/>
        <end position="134"/>
    </location>
</feature>
<dbReference type="Pfam" id="PF08447">
    <property type="entry name" value="PAS_3"/>
    <property type="match status" value="1"/>
</dbReference>
<dbReference type="SMART" id="SM00267">
    <property type="entry name" value="GGDEF"/>
    <property type="match status" value="1"/>
</dbReference>
<dbReference type="InterPro" id="IPR000014">
    <property type="entry name" value="PAS"/>
</dbReference>
<dbReference type="CDD" id="cd01949">
    <property type="entry name" value="GGDEF"/>
    <property type="match status" value="1"/>
</dbReference>
<dbReference type="FunFam" id="3.30.70.270:FF:000001">
    <property type="entry name" value="Diguanylate cyclase domain protein"/>
    <property type="match status" value="1"/>
</dbReference>
<dbReference type="InterPro" id="IPR035965">
    <property type="entry name" value="PAS-like_dom_sf"/>
</dbReference>
<dbReference type="AlphaFoldDB" id="A0A833LYR5"/>
<evidence type="ECO:0000259" key="1">
    <source>
        <dbReference type="PROSITE" id="PS50112"/>
    </source>
</evidence>
<dbReference type="CDD" id="cd00130">
    <property type="entry name" value="PAS"/>
    <property type="match status" value="2"/>
</dbReference>
<dbReference type="InterPro" id="IPR013767">
    <property type="entry name" value="PAS_fold"/>
</dbReference>
<evidence type="ECO:0000313" key="4">
    <source>
        <dbReference type="Proteomes" id="UP000460298"/>
    </source>
</evidence>
<dbReference type="EMBL" id="WBUI01000001">
    <property type="protein sequence ID" value="KAB2935178.1"/>
    <property type="molecule type" value="Genomic_DNA"/>
</dbReference>
<evidence type="ECO:0000259" key="2">
    <source>
        <dbReference type="PROSITE" id="PS50887"/>
    </source>
</evidence>
<dbReference type="InterPro" id="IPR052155">
    <property type="entry name" value="Biofilm_reg_signaling"/>
</dbReference>
<organism evidence="3 4">
    <name type="scientific">Leptonema illini</name>
    <dbReference type="NCBI Taxonomy" id="183"/>
    <lineage>
        <taxon>Bacteria</taxon>
        <taxon>Pseudomonadati</taxon>
        <taxon>Spirochaetota</taxon>
        <taxon>Spirochaetia</taxon>
        <taxon>Leptospirales</taxon>
        <taxon>Leptospiraceae</taxon>
        <taxon>Leptonema</taxon>
    </lineage>
</organism>
<dbReference type="PROSITE" id="PS50112">
    <property type="entry name" value="PAS"/>
    <property type="match status" value="2"/>
</dbReference>
<dbReference type="InterPro" id="IPR013655">
    <property type="entry name" value="PAS_fold_3"/>
</dbReference>
<protein>
    <submittedName>
        <fullName evidence="3">Diguanylate cyclase</fullName>
    </submittedName>
</protein>
<dbReference type="SUPFAM" id="SSF55785">
    <property type="entry name" value="PYP-like sensor domain (PAS domain)"/>
    <property type="match status" value="3"/>
</dbReference>
<dbReference type="PANTHER" id="PTHR44757:SF2">
    <property type="entry name" value="BIOFILM ARCHITECTURE MAINTENANCE PROTEIN MBAA"/>
    <property type="match status" value="1"/>
</dbReference>